<dbReference type="RefSeq" id="WP_067940958.1">
    <property type="nucleotide sequence ID" value="NZ_CP014228.1"/>
</dbReference>
<proteinExistence type="predicted"/>
<name>A0A0X8JDH7_ACTRD</name>
<dbReference type="EMBL" id="CP014228">
    <property type="protein sequence ID" value="AMD86874.1"/>
    <property type="molecule type" value="Genomic_DNA"/>
</dbReference>
<gene>
    <name evidence="1" type="ORF">AXF14_03775</name>
</gene>
<organism evidence="1 2">
    <name type="scientific">Actinomyces radicidentis</name>
    <dbReference type="NCBI Taxonomy" id="111015"/>
    <lineage>
        <taxon>Bacteria</taxon>
        <taxon>Bacillati</taxon>
        <taxon>Actinomycetota</taxon>
        <taxon>Actinomycetes</taxon>
        <taxon>Actinomycetales</taxon>
        <taxon>Actinomycetaceae</taxon>
        <taxon>Actinomyces</taxon>
    </lineage>
</organism>
<evidence type="ECO:0000313" key="1">
    <source>
        <dbReference type="EMBL" id="AMD86874.1"/>
    </source>
</evidence>
<protein>
    <submittedName>
        <fullName evidence="1">Uncharacterized protein</fullName>
    </submittedName>
</protein>
<keyword evidence="2" id="KW-1185">Reference proteome</keyword>
<dbReference type="Proteomes" id="UP000065220">
    <property type="component" value="Chromosome"/>
</dbReference>
<accession>A0A0X8JDH7</accession>
<dbReference type="AlphaFoldDB" id="A0A0X8JDH7"/>
<sequence>MSEQTEPESTDAAGTRDWAEVSLIEVAPGVAVVLGDHVPEGLEVEPFGLGEQQDQRLADALSLAVSSANVGATAASSLVNVQGLVRLAPETIQQTKTMTTMVKDGWNLGALMNGTKFGASVRWTSAVDAEAALAATSLGPQMALLAISAQLASISRRVDENIDLTRDVLEALHADHCHAIKAMYDEIDDALETARDAGSVTAGNVDRIKHLGPSLRKERAYFIGEVNKHVTALDADYAGRRKYLTENGRRIVGDLQGLLMAETASHRFHMLYAASLASSPDRSEAEDKTLRSIAERGIRQHEDVMERIAALLAQLDAQVQLADVLTGHALDPRDIMARRRQSAATAVTGMAEYVAALMGRAYSEPEPLVPAVTRADEEPAEKVLKVLRWVLPEDETLLALADLEPRRVGAGAGVLAVTQRSLILADRRDLLADGILTSWDSLDDVRYVRYREEKGGGRLDVILKDADRHVSIAGAVADDEARASAGRIVDLLTAAAHTPVEEKRTSELLQTSPTRAELLAGRTGE</sequence>
<dbReference type="KEGG" id="ard:AXF14_03775"/>
<reference evidence="2" key="1">
    <citation type="submission" date="2016-02" db="EMBL/GenBank/DDBJ databases">
        <authorList>
            <person name="Holder M.E."/>
            <person name="Ajami N.J."/>
            <person name="Petrosino J.F."/>
        </authorList>
    </citation>
    <scope>NUCLEOTIDE SEQUENCE [LARGE SCALE GENOMIC DNA]</scope>
    <source>
        <strain evidence="2">CCUG 36733</strain>
    </source>
</reference>
<dbReference type="OrthoDB" id="3257812at2"/>
<evidence type="ECO:0000313" key="2">
    <source>
        <dbReference type="Proteomes" id="UP000065220"/>
    </source>
</evidence>
<dbReference type="STRING" id="111015.AXF14_03775"/>